<dbReference type="eggNOG" id="ENOG502SQEH">
    <property type="taxonomic scope" value="Eukaryota"/>
</dbReference>
<dbReference type="KEGG" id="glz:GLAREA_03170"/>
<protein>
    <submittedName>
        <fullName evidence="2">Uncharacterized protein</fullName>
    </submittedName>
</protein>
<dbReference type="HOGENOM" id="CLU_484824_0_0_1"/>
<keyword evidence="3" id="KW-1185">Reference proteome</keyword>
<dbReference type="Proteomes" id="UP000016922">
    <property type="component" value="Unassembled WGS sequence"/>
</dbReference>
<dbReference type="PANTHER" id="PTHR37540">
    <property type="entry name" value="TRANSCRIPTION FACTOR (ACR-2), PUTATIVE-RELATED-RELATED"/>
    <property type="match status" value="1"/>
</dbReference>
<dbReference type="InterPro" id="IPR021858">
    <property type="entry name" value="Fun_TF"/>
</dbReference>
<evidence type="ECO:0000313" key="3">
    <source>
        <dbReference type="Proteomes" id="UP000016922"/>
    </source>
</evidence>
<dbReference type="AlphaFoldDB" id="S3CNG6"/>
<dbReference type="GeneID" id="19462225"/>
<organism evidence="2 3">
    <name type="scientific">Glarea lozoyensis (strain ATCC 20868 / MF5171)</name>
    <dbReference type="NCBI Taxonomy" id="1116229"/>
    <lineage>
        <taxon>Eukaryota</taxon>
        <taxon>Fungi</taxon>
        <taxon>Dikarya</taxon>
        <taxon>Ascomycota</taxon>
        <taxon>Pezizomycotina</taxon>
        <taxon>Leotiomycetes</taxon>
        <taxon>Helotiales</taxon>
        <taxon>Helotiaceae</taxon>
        <taxon>Glarea</taxon>
    </lineage>
</organism>
<feature type="region of interest" description="Disordered" evidence="1">
    <location>
        <begin position="91"/>
        <end position="130"/>
    </location>
</feature>
<dbReference type="EMBL" id="KE145370">
    <property type="protein sequence ID" value="EPE27255.1"/>
    <property type="molecule type" value="Genomic_DNA"/>
</dbReference>
<proteinExistence type="predicted"/>
<dbReference type="RefSeq" id="XP_008086445.1">
    <property type="nucleotide sequence ID" value="XM_008088254.1"/>
</dbReference>
<gene>
    <name evidence="2" type="ORF">GLAREA_03170</name>
</gene>
<reference evidence="2 3" key="1">
    <citation type="journal article" date="2013" name="BMC Genomics">
        <title>Genomics-driven discovery of the pneumocandin biosynthetic gene cluster in the fungus Glarea lozoyensis.</title>
        <authorList>
            <person name="Chen L."/>
            <person name="Yue Q."/>
            <person name="Zhang X."/>
            <person name="Xiang M."/>
            <person name="Wang C."/>
            <person name="Li S."/>
            <person name="Che Y."/>
            <person name="Ortiz-Lopez F.J."/>
            <person name="Bills G.F."/>
            <person name="Liu X."/>
            <person name="An Z."/>
        </authorList>
    </citation>
    <scope>NUCLEOTIDE SEQUENCE [LARGE SCALE GENOMIC DNA]</scope>
    <source>
        <strain evidence="3">ATCC 20868 / MF5171</strain>
    </source>
</reference>
<feature type="compositionally biased region" description="Basic and acidic residues" evidence="1">
    <location>
        <begin position="91"/>
        <end position="108"/>
    </location>
</feature>
<dbReference type="OMA" id="NYITHAP"/>
<feature type="region of interest" description="Disordered" evidence="1">
    <location>
        <begin position="23"/>
        <end position="43"/>
    </location>
</feature>
<dbReference type="OrthoDB" id="4158087at2759"/>
<sequence>MDGFSIIVPEGPLITVHKGWLPSRKQPLGGAPSKGESKVDTAKKVVQGKRKENGVVYARHFEFVNAIEPGRSKDPAVRKLVRTHVRNEYVRNAAKEKKSKTSKEDIIAESKLNATSRKRKQPTPRTLGNPTTLSTFAYPIAMEETSFSLLKNYITHAPKRLYPLESCLSSNPLRSPSWFQMAMGDEALLHGILYAGALYLALLDGKRESKETMYHFSKLVGIVNGRLSGGREVEDNTIGAVTCLALGESIAGKPDLWQTHMLGIKQMITLRGNKGPLHPMVQAKIRRADVTGAIDYASAPLLEFERSDRDPIWTVLPQEKRDNLTLEIETLFTQYGTHDRLIPIISTMVLFTQAVHIASSAKHALDPSMFLEDLYFIEYQLLTFPTTLSRVGEESPLDKATRIASLLYLKAILQEFPHSTTGPSILLTQLQQSLSVIPLSSTYNSLLVWLALVGGSFSDGIWDFRRWFVSYLGGLKASMTLQSFDDDDGEVSRFVGLRSVFGKAFEALWVEVEKEEDLPLMDLLDLSAELPDEVDWLIE</sequence>
<dbReference type="PANTHER" id="PTHR37540:SF5">
    <property type="entry name" value="TRANSCRIPTION FACTOR DOMAIN-CONTAINING PROTEIN"/>
    <property type="match status" value="1"/>
</dbReference>
<name>S3CNG6_GLAL2</name>
<evidence type="ECO:0000313" key="2">
    <source>
        <dbReference type="EMBL" id="EPE27255.1"/>
    </source>
</evidence>
<accession>S3CNG6</accession>
<dbReference type="Pfam" id="PF11951">
    <property type="entry name" value="Fungal_trans_2"/>
    <property type="match status" value="1"/>
</dbReference>
<evidence type="ECO:0000256" key="1">
    <source>
        <dbReference type="SAM" id="MobiDB-lite"/>
    </source>
</evidence>